<dbReference type="GO" id="GO:0008270">
    <property type="term" value="F:zinc ion binding"/>
    <property type="evidence" value="ECO:0007669"/>
    <property type="project" value="UniProtKB-KW"/>
</dbReference>
<feature type="compositionally biased region" description="Polar residues" evidence="2">
    <location>
        <begin position="198"/>
        <end position="236"/>
    </location>
</feature>
<accession>A0A8H3G0Y0</accession>
<feature type="domain" description="C2H2-type" evidence="3">
    <location>
        <begin position="126"/>
        <end position="166"/>
    </location>
</feature>
<feature type="region of interest" description="Disordered" evidence="2">
    <location>
        <begin position="512"/>
        <end position="541"/>
    </location>
</feature>
<keyword evidence="1" id="KW-0862">Zinc</keyword>
<evidence type="ECO:0000313" key="4">
    <source>
        <dbReference type="EMBL" id="CAF9932567.1"/>
    </source>
</evidence>
<keyword evidence="1" id="KW-0863">Zinc-finger</keyword>
<comment type="caution">
    <text evidence="4">The sequence shown here is derived from an EMBL/GenBank/DDBJ whole genome shotgun (WGS) entry which is preliminary data.</text>
</comment>
<feature type="compositionally biased region" description="Acidic residues" evidence="2">
    <location>
        <begin position="95"/>
        <end position="114"/>
    </location>
</feature>
<feature type="region of interest" description="Disordered" evidence="2">
    <location>
        <begin position="441"/>
        <end position="462"/>
    </location>
</feature>
<keyword evidence="5" id="KW-1185">Reference proteome</keyword>
<feature type="compositionally biased region" description="Polar residues" evidence="2">
    <location>
        <begin position="512"/>
        <end position="527"/>
    </location>
</feature>
<keyword evidence="1" id="KW-0479">Metal-binding</keyword>
<dbReference type="PROSITE" id="PS50157">
    <property type="entry name" value="ZINC_FINGER_C2H2_2"/>
    <property type="match status" value="1"/>
</dbReference>
<feature type="region of interest" description="Disordered" evidence="2">
    <location>
        <begin position="171"/>
        <end position="253"/>
    </location>
</feature>
<feature type="region of interest" description="Disordered" evidence="2">
    <location>
        <begin position="1"/>
        <end position="124"/>
    </location>
</feature>
<feature type="compositionally biased region" description="Polar residues" evidence="2">
    <location>
        <begin position="441"/>
        <end position="459"/>
    </location>
</feature>
<dbReference type="Proteomes" id="UP000664169">
    <property type="component" value="Unassembled WGS sequence"/>
</dbReference>
<dbReference type="InterPro" id="IPR013087">
    <property type="entry name" value="Znf_C2H2_type"/>
</dbReference>
<gene>
    <name evidence="4" type="ORF">GOMPHAMPRED_006610</name>
</gene>
<proteinExistence type="predicted"/>
<sequence length="695" mass="75816">MATLQPLAPNRQTLVSQDAKPQITPIPSMRKFQPAEEVQIPTRDSFTAIDRKRTLPMSPTEEEPSPNFTSRHGLRREGSHRSSNSQVIQDHDTDMISDEEGDLSDNDSQDDDTEGPSKKKKKGQRFFCTEYPPCNLSFTRSEHLARHIRLDNLRQHAQTVHINEEIPGDSLAATGTRFQRQIRTDRVRPPSSRARASTAGSQSGHRGHGRNQSTSSIASTASNVSTMSSVSALSRKNSGRRPHSINFGDHQRRPGLTIDTLRVSPTHSYPYIAAQQTGSGNSTPTSYYVGTPNSPHAPTLGSPVGLPRNAAGVPWTDRQVSSRRLSVPSQPNLFPAGASAPQFHHPMAALNSSNSSVLGSPTSSTFSIARTEVGPDDWRRRTWHPNTFSNYTYPRPATSGLSYSQTPNEPRPAFAPQALAAAAPQTTKLPGIETFDQISNAPSTPPQHGSTNVPTTALTPNRLLPNVDHRRSIGHGHQRGIHSWDMSLHQNLTRLEITGDTPPREIRAWVQQPPTSESLQPSPQYASAQPYFAPGPSPGPVPHMQVPPQLILPSQSIEPTVLSSQVNQGPSLPVQQHSNQMPSAVPAAPQRTNWSTSLPHKLMRGTSQSLFDSSSGESRYLPAGQIDYQPSMIHANGYIEPPPNSLNNNYTLFSNYQPAGPPRAAAEFSRKPDTSGLDALVAAATSESRQLQVQR</sequence>
<protein>
    <recommendedName>
        <fullName evidence="3">C2H2-type domain-containing protein</fullName>
    </recommendedName>
</protein>
<reference evidence="4" key="1">
    <citation type="submission" date="2021-03" db="EMBL/GenBank/DDBJ databases">
        <authorList>
            <person name="Tagirdzhanova G."/>
        </authorList>
    </citation>
    <scope>NUCLEOTIDE SEQUENCE</scope>
</reference>
<evidence type="ECO:0000313" key="5">
    <source>
        <dbReference type="Proteomes" id="UP000664169"/>
    </source>
</evidence>
<organism evidence="4 5">
    <name type="scientific">Gomphillus americanus</name>
    <dbReference type="NCBI Taxonomy" id="1940652"/>
    <lineage>
        <taxon>Eukaryota</taxon>
        <taxon>Fungi</taxon>
        <taxon>Dikarya</taxon>
        <taxon>Ascomycota</taxon>
        <taxon>Pezizomycotina</taxon>
        <taxon>Lecanoromycetes</taxon>
        <taxon>OSLEUM clade</taxon>
        <taxon>Ostropomycetidae</taxon>
        <taxon>Ostropales</taxon>
        <taxon>Graphidaceae</taxon>
        <taxon>Gomphilloideae</taxon>
        <taxon>Gomphillus</taxon>
    </lineage>
</organism>
<dbReference type="OrthoDB" id="624345at2759"/>
<evidence type="ECO:0000256" key="2">
    <source>
        <dbReference type="SAM" id="MobiDB-lite"/>
    </source>
</evidence>
<dbReference type="AlphaFoldDB" id="A0A8H3G0Y0"/>
<dbReference type="EMBL" id="CAJPDQ010000045">
    <property type="protein sequence ID" value="CAF9932567.1"/>
    <property type="molecule type" value="Genomic_DNA"/>
</dbReference>
<name>A0A8H3G0Y0_9LECA</name>
<evidence type="ECO:0000256" key="1">
    <source>
        <dbReference type="PROSITE-ProRule" id="PRU00042"/>
    </source>
</evidence>
<evidence type="ECO:0000259" key="3">
    <source>
        <dbReference type="PROSITE" id="PS50157"/>
    </source>
</evidence>